<name>A0A9P4JZU9_9PLEO</name>
<dbReference type="Proteomes" id="UP000800093">
    <property type="component" value="Unassembled WGS sequence"/>
</dbReference>
<dbReference type="PANTHER" id="PTHR16133">
    <property type="entry name" value="SOLUTE CARRIER FAMILY 39 ZINC TRANSPORTER , MEMBER 9-RELATED"/>
    <property type="match status" value="1"/>
</dbReference>
<feature type="transmembrane region" description="Helical" evidence="7">
    <location>
        <begin position="198"/>
        <end position="222"/>
    </location>
</feature>
<comment type="caution">
    <text evidence="8">The sequence shown here is derived from an EMBL/GenBank/DDBJ whole genome shotgun (WGS) entry which is preliminary data.</text>
</comment>
<evidence type="ECO:0000256" key="3">
    <source>
        <dbReference type="ARBA" id="ARBA00022692"/>
    </source>
</evidence>
<feature type="transmembrane region" description="Helical" evidence="7">
    <location>
        <begin position="95"/>
        <end position="114"/>
    </location>
</feature>
<dbReference type="OrthoDB" id="19859at2759"/>
<dbReference type="AlphaFoldDB" id="A0A9P4JZU9"/>
<accession>A0A9P4JZU9</accession>
<evidence type="ECO:0000313" key="9">
    <source>
        <dbReference type="Proteomes" id="UP000800093"/>
    </source>
</evidence>
<dbReference type="EMBL" id="ML986733">
    <property type="protein sequence ID" value="KAF2258860.1"/>
    <property type="molecule type" value="Genomic_DNA"/>
</dbReference>
<dbReference type="GO" id="GO:0046873">
    <property type="term" value="F:metal ion transmembrane transporter activity"/>
    <property type="evidence" value="ECO:0007669"/>
    <property type="project" value="InterPro"/>
</dbReference>
<dbReference type="PANTHER" id="PTHR16133:SF0">
    <property type="entry name" value="ZINC_IRON REGULATED TRANSPORTER-RELATED PROTEIN 102B, ISOFORM E"/>
    <property type="match status" value="1"/>
</dbReference>
<dbReference type="GO" id="GO:0000139">
    <property type="term" value="C:Golgi membrane"/>
    <property type="evidence" value="ECO:0007669"/>
    <property type="project" value="UniProtKB-SubCell"/>
</dbReference>
<evidence type="ECO:0000256" key="2">
    <source>
        <dbReference type="ARBA" id="ARBA00004394"/>
    </source>
</evidence>
<gene>
    <name evidence="8" type="ORF">CC78DRAFT_477137</name>
</gene>
<dbReference type="InterPro" id="IPR045891">
    <property type="entry name" value="ZIP9"/>
</dbReference>
<evidence type="ECO:0000256" key="4">
    <source>
        <dbReference type="ARBA" id="ARBA00022989"/>
    </source>
</evidence>
<sequence>MTSSFVTLLVLGSIVAASSFAAGLLPLSFSPSARRLHMLTTFGSGLLIGTGLVVILPEGVEAIHAAQKELGHSHEHVHNRNSDAMNHGRGQNHGSGHGAIGLALVLGFVSIYLIDVLPSLLQARKNANNARAMANGRRHLLADVSDEEDAIALPEPSSKSSPQQHTHTQSTTFGLILHSLADGIALGASKSTLSSATLGLVVFVAILLHKAPAAFGLTATLLQQGVSKRGARGYLLLFSLAAPVGAVVTFSAVKMLEVGGVGVGDGAGMWWTGVVLVASGGSFLYVAMQAMQAASSADSATGTDVSCMLAGILAPLLTQIEHSHAHGF</sequence>
<keyword evidence="5" id="KW-0333">Golgi apparatus</keyword>
<keyword evidence="9" id="KW-1185">Reference proteome</keyword>
<dbReference type="InterPro" id="IPR003689">
    <property type="entry name" value="ZIP"/>
</dbReference>
<keyword evidence="6 7" id="KW-0472">Membrane</keyword>
<evidence type="ECO:0000256" key="5">
    <source>
        <dbReference type="ARBA" id="ARBA00023034"/>
    </source>
</evidence>
<dbReference type="GO" id="GO:0006829">
    <property type="term" value="P:zinc ion transport"/>
    <property type="evidence" value="ECO:0007669"/>
    <property type="project" value="InterPro"/>
</dbReference>
<keyword evidence="4 7" id="KW-1133">Transmembrane helix</keyword>
<feature type="transmembrane region" description="Helical" evidence="7">
    <location>
        <begin position="37"/>
        <end position="56"/>
    </location>
</feature>
<evidence type="ECO:0000256" key="1">
    <source>
        <dbReference type="ARBA" id="ARBA00004127"/>
    </source>
</evidence>
<dbReference type="Pfam" id="PF02535">
    <property type="entry name" value="Zip"/>
    <property type="match status" value="1"/>
</dbReference>
<organism evidence="8 9">
    <name type="scientific">Lojkania enalia</name>
    <dbReference type="NCBI Taxonomy" id="147567"/>
    <lineage>
        <taxon>Eukaryota</taxon>
        <taxon>Fungi</taxon>
        <taxon>Dikarya</taxon>
        <taxon>Ascomycota</taxon>
        <taxon>Pezizomycotina</taxon>
        <taxon>Dothideomycetes</taxon>
        <taxon>Pleosporomycetidae</taxon>
        <taxon>Pleosporales</taxon>
        <taxon>Pleosporales incertae sedis</taxon>
        <taxon>Lojkania</taxon>
    </lineage>
</organism>
<proteinExistence type="predicted"/>
<keyword evidence="3 7" id="KW-0812">Transmembrane</keyword>
<feature type="transmembrane region" description="Helical" evidence="7">
    <location>
        <begin position="268"/>
        <end position="287"/>
    </location>
</feature>
<comment type="subcellular location">
    <subcellularLocation>
        <location evidence="1">Endomembrane system</location>
        <topology evidence="1">Multi-pass membrane protein</topology>
    </subcellularLocation>
    <subcellularLocation>
        <location evidence="2">Golgi apparatus membrane</location>
    </subcellularLocation>
</comment>
<feature type="transmembrane region" description="Helical" evidence="7">
    <location>
        <begin position="234"/>
        <end position="256"/>
    </location>
</feature>
<reference evidence="9" key="1">
    <citation type="journal article" date="2020" name="Stud. Mycol.">
        <title>101 Dothideomycetes genomes: A test case for predicting lifestyles and emergence of pathogens.</title>
        <authorList>
            <person name="Haridas S."/>
            <person name="Albert R."/>
            <person name="Binder M."/>
            <person name="Bloem J."/>
            <person name="LaButti K."/>
            <person name="Salamov A."/>
            <person name="Andreopoulos B."/>
            <person name="Baker S."/>
            <person name="Barry K."/>
            <person name="Bills G."/>
            <person name="Bluhm B."/>
            <person name="Cannon C."/>
            <person name="Castanera R."/>
            <person name="Culley D."/>
            <person name="Daum C."/>
            <person name="Ezra D."/>
            <person name="Gonzalez J."/>
            <person name="Henrissat B."/>
            <person name="Kuo A."/>
            <person name="Liang C."/>
            <person name="Lipzen A."/>
            <person name="Lutzoni F."/>
            <person name="Magnuson J."/>
            <person name="Mondo S."/>
            <person name="Nolan M."/>
            <person name="Ohm R."/>
            <person name="Pangilinan J."/>
            <person name="Park H.-J."/>
            <person name="Ramirez L."/>
            <person name="Alfaro M."/>
            <person name="Sun H."/>
            <person name="Tritt A."/>
            <person name="Yoshinaga Y."/>
            <person name="Zwiers L.-H."/>
            <person name="Turgeon B."/>
            <person name="Goodwin S."/>
            <person name="Spatafora J."/>
            <person name="Crous P."/>
            <person name="Grigoriev I."/>
        </authorList>
    </citation>
    <scope>NUCLEOTIDE SEQUENCE [LARGE SCALE GENOMIC DNA]</scope>
    <source>
        <strain evidence="9">CBS 304.66</strain>
    </source>
</reference>
<evidence type="ECO:0000256" key="6">
    <source>
        <dbReference type="ARBA" id="ARBA00023136"/>
    </source>
</evidence>
<protein>
    <submittedName>
        <fullName evidence="8">Zinc/iron permease</fullName>
    </submittedName>
</protein>
<evidence type="ECO:0000313" key="8">
    <source>
        <dbReference type="EMBL" id="KAF2258860.1"/>
    </source>
</evidence>
<evidence type="ECO:0000256" key="7">
    <source>
        <dbReference type="SAM" id="Phobius"/>
    </source>
</evidence>